<dbReference type="CDD" id="cd00130">
    <property type="entry name" value="PAS"/>
    <property type="match status" value="1"/>
</dbReference>
<evidence type="ECO:0008006" key="3">
    <source>
        <dbReference type="Google" id="ProtNLM"/>
    </source>
</evidence>
<keyword evidence="2" id="KW-1185">Reference proteome</keyword>
<evidence type="ECO:0000313" key="1">
    <source>
        <dbReference type="EMBL" id="QDG51036.1"/>
    </source>
</evidence>
<dbReference type="AlphaFoldDB" id="A0A4Y6PRT7"/>
<dbReference type="Gene3D" id="3.30.450.20">
    <property type="entry name" value="PAS domain"/>
    <property type="match status" value="1"/>
</dbReference>
<accession>A0A5B8Y4S4</accession>
<dbReference type="EMBL" id="CP041186">
    <property type="protein sequence ID" value="QDG51036.1"/>
    <property type="molecule type" value="Genomic_DNA"/>
</dbReference>
<name>A0A4Y6PRT7_PERCE</name>
<gene>
    <name evidence="1" type="ORF">FIV42_09915</name>
</gene>
<dbReference type="OrthoDB" id="9790791at2"/>
<reference evidence="1 2" key="1">
    <citation type="submission" date="2019-06" db="EMBL/GenBank/DDBJ databases">
        <title>Persicimonas caeni gen. nov., sp. nov., a predatory bacterium isolated from solar saltern.</title>
        <authorList>
            <person name="Wang S."/>
        </authorList>
    </citation>
    <scope>NUCLEOTIDE SEQUENCE [LARGE SCALE GENOMIC DNA]</scope>
    <source>
        <strain evidence="1 2">YN101</strain>
    </source>
</reference>
<dbReference type="Proteomes" id="UP000315995">
    <property type="component" value="Chromosome"/>
</dbReference>
<accession>A0A4Y6PRT7</accession>
<dbReference type="InterPro" id="IPR035965">
    <property type="entry name" value="PAS-like_dom_sf"/>
</dbReference>
<proteinExistence type="predicted"/>
<dbReference type="InterPro" id="IPR000014">
    <property type="entry name" value="PAS"/>
</dbReference>
<evidence type="ECO:0000313" key="2">
    <source>
        <dbReference type="Proteomes" id="UP000315995"/>
    </source>
</evidence>
<dbReference type="RefSeq" id="WP_141197525.1">
    <property type="nucleotide sequence ID" value="NZ_CP041186.1"/>
</dbReference>
<organism evidence="1 2">
    <name type="scientific">Persicimonas caeni</name>
    <dbReference type="NCBI Taxonomy" id="2292766"/>
    <lineage>
        <taxon>Bacteria</taxon>
        <taxon>Deltaproteobacteria</taxon>
        <taxon>Bradymonadales</taxon>
        <taxon>Bradymonadaceae</taxon>
        <taxon>Persicimonas</taxon>
    </lineage>
</organism>
<sequence length="223" mass="24776">MMLEIARLVLKDGLDHEVSSAPLARLINEGQAVHVALLDAKGQVTHANKAFESALGYKPVGRHWDSLLESASCPVFWEQLDAPDDGPVLVRLSNASGEPLSLSIYARRAPDGGVTVVGEPPWDAQCIMADKLLRTNAELAVLSRENARQARLLEETNRRLNEAYWHLDKIAEVLPMCVSCQNVKTEEGNWEDVASFLMKHSDFLSHGYCEECAERIIDESRRA</sequence>
<protein>
    <recommendedName>
        <fullName evidence="3">PAS domain-containing protein</fullName>
    </recommendedName>
</protein>
<dbReference type="SUPFAM" id="SSF55785">
    <property type="entry name" value="PYP-like sensor domain (PAS domain)"/>
    <property type="match status" value="1"/>
</dbReference>